<dbReference type="InterPro" id="IPR001810">
    <property type="entry name" value="F-box_dom"/>
</dbReference>
<keyword evidence="1" id="KW-0880">Kelch repeat</keyword>
<evidence type="ECO:0000313" key="6">
    <source>
        <dbReference type="Proteomes" id="UP000017836"/>
    </source>
</evidence>
<dbReference type="SUPFAM" id="SSF81383">
    <property type="entry name" value="F-box domain"/>
    <property type="match status" value="1"/>
</dbReference>
<dbReference type="OMA" id="CLLHVPY"/>
<dbReference type="SMART" id="SM00612">
    <property type="entry name" value="Kelch"/>
    <property type="match status" value="2"/>
</dbReference>
<proteinExistence type="predicted"/>
<name>W1PI28_AMBTC</name>
<dbReference type="InterPro" id="IPR036047">
    <property type="entry name" value="F-box-like_dom_sf"/>
</dbReference>
<dbReference type="Gene3D" id="1.20.1280.50">
    <property type="match status" value="1"/>
</dbReference>
<protein>
    <recommendedName>
        <fullName evidence="4">F-box domain-containing protein</fullName>
    </recommendedName>
</protein>
<dbReference type="eggNOG" id="KOG1072">
    <property type="taxonomic scope" value="Eukaryota"/>
</dbReference>
<dbReference type="Pfam" id="PF00646">
    <property type="entry name" value="F-box"/>
    <property type="match status" value="1"/>
</dbReference>
<keyword evidence="2" id="KW-0677">Repeat</keyword>
<reference evidence="6" key="1">
    <citation type="journal article" date="2013" name="Science">
        <title>The Amborella genome and the evolution of flowering plants.</title>
        <authorList>
            <consortium name="Amborella Genome Project"/>
        </authorList>
    </citation>
    <scope>NUCLEOTIDE SEQUENCE [LARGE SCALE GENOMIC DNA]</scope>
</reference>
<keyword evidence="6" id="KW-1185">Reference proteome</keyword>
<dbReference type="SUPFAM" id="SSF117281">
    <property type="entry name" value="Kelch motif"/>
    <property type="match status" value="1"/>
</dbReference>
<dbReference type="Proteomes" id="UP000017836">
    <property type="component" value="Unassembled WGS sequence"/>
</dbReference>
<dbReference type="InterPro" id="IPR015915">
    <property type="entry name" value="Kelch-typ_b-propeller"/>
</dbReference>
<dbReference type="OrthoDB" id="45365at2759"/>
<dbReference type="SMART" id="SM00256">
    <property type="entry name" value="FBOX"/>
    <property type="match status" value="1"/>
</dbReference>
<evidence type="ECO:0000256" key="3">
    <source>
        <dbReference type="SAM" id="MobiDB-lite"/>
    </source>
</evidence>
<dbReference type="KEGG" id="atr:18435489"/>
<dbReference type="Gramene" id="ERN07271">
    <property type="protein sequence ID" value="ERN07271"/>
    <property type="gene ID" value="AMTR_s00019p00203560"/>
</dbReference>
<sequence length="410" mass="45178">MMFFGPDPASLQLHHPFPSSEPQDPPLMPIQSSGKEILSDPPLKPLQSSIKPKSKQVREAEQEPEPLIPGLPDDIAVSCLLRLPFPHQLNVRSVSSSWNRSISSPSFLKLKKKQSPASPYLFVFAFQISTAKLHWQAFDPRSRLWFLLPPMPCTKPVCPPGFACTSIPQQGTFFVCGGLRSDTESPMDSIFVYRASTNSWSETTPMLTPRSFFAAGEIEGKIYVSGGTGANDALASVESYDPVTGQWARVADMRVGMTRYDAAVFARRMYITEGWEWPFDVPPRGAVYNPESDSWEEMRRGMREGWTGLSVVVEGNLFVISEHKNSRVKVYVPERDVWEYAGGGCVPGEVRRPFTVSAIGDRMYVVSSGLHVAVGTVARGPGGVSVEWEVVAAPPGFAELIPSCSQVLYA</sequence>
<evidence type="ECO:0000256" key="2">
    <source>
        <dbReference type="ARBA" id="ARBA00022737"/>
    </source>
</evidence>
<dbReference type="InterPro" id="IPR006652">
    <property type="entry name" value="Kelch_1"/>
</dbReference>
<dbReference type="PANTHER" id="PTHR46344">
    <property type="entry name" value="OS02G0202900 PROTEIN"/>
    <property type="match status" value="1"/>
</dbReference>
<evidence type="ECO:0000256" key="1">
    <source>
        <dbReference type="ARBA" id="ARBA00022441"/>
    </source>
</evidence>
<dbReference type="PANTHER" id="PTHR46344:SF4">
    <property type="entry name" value="OS07G0153400 PROTEIN"/>
    <property type="match status" value="1"/>
</dbReference>
<organism evidence="5 6">
    <name type="scientific">Amborella trichopoda</name>
    <dbReference type="NCBI Taxonomy" id="13333"/>
    <lineage>
        <taxon>Eukaryota</taxon>
        <taxon>Viridiplantae</taxon>
        <taxon>Streptophyta</taxon>
        <taxon>Embryophyta</taxon>
        <taxon>Tracheophyta</taxon>
        <taxon>Spermatophyta</taxon>
        <taxon>Magnoliopsida</taxon>
        <taxon>Amborellales</taxon>
        <taxon>Amborellaceae</taxon>
        <taxon>Amborella</taxon>
    </lineage>
</organism>
<dbReference type="Gene3D" id="2.120.10.80">
    <property type="entry name" value="Kelch-type beta propeller"/>
    <property type="match status" value="1"/>
</dbReference>
<feature type="region of interest" description="Disordered" evidence="3">
    <location>
        <begin position="1"/>
        <end position="67"/>
    </location>
</feature>
<evidence type="ECO:0000313" key="5">
    <source>
        <dbReference type="EMBL" id="ERN07271.1"/>
    </source>
</evidence>
<dbReference type="EMBL" id="KI393807">
    <property type="protein sequence ID" value="ERN07271.1"/>
    <property type="molecule type" value="Genomic_DNA"/>
</dbReference>
<evidence type="ECO:0000259" key="4">
    <source>
        <dbReference type="SMART" id="SM00256"/>
    </source>
</evidence>
<dbReference type="AlphaFoldDB" id="W1PI28"/>
<feature type="domain" description="F-box" evidence="4">
    <location>
        <begin position="71"/>
        <end position="111"/>
    </location>
</feature>
<gene>
    <name evidence="5" type="ORF">AMTR_s00019p00203560</name>
</gene>
<dbReference type="HOGENOM" id="CLU_044411_0_0_1"/>
<dbReference type="Pfam" id="PF01344">
    <property type="entry name" value="Kelch_1"/>
    <property type="match status" value="2"/>
</dbReference>
<accession>W1PI28</accession>